<dbReference type="OrthoDB" id="9815600at2"/>
<accession>A0A6I4SVR5</accession>
<evidence type="ECO:0000313" key="2">
    <source>
        <dbReference type="Proteomes" id="UP000433652"/>
    </source>
</evidence>
<sequence>MNRPRCISVMPREKLIQFGALGWLLLLGGMALAGPYGVLAWGENLSLLEKRQEQIKELKQERVRLQNLVTLLDPHHVDPDLSTELLRRDLNVAHPDEYILDLPER</sequence>
<gene>
    <name evidence="1" type="ORF">GRI89_08750</name>
</gene>
<organism evidence="1 2">
    <name type="scientific">Croceibacterium salegens</name>
    <dbReference type="NCBI Taxonomy" id="1737568"/>
    <lineage>
        <taxon>Bacteria</taxon>
        <taxon>Pseudomonadati</taxon>
        <taxon>Pseudomonadota</taxon>
        <taxon>Alphaproteobacteria</taxon>
        <taxon>Sphingomonadales</taxon>
        <taxon>Erythrobacteraceae</taxon>
        <taxon>Croceibacterium</taxon>
    </lineage>
</organism>
<keyword evidence="2" id="KW-1185">Reference proteome</keyword>
<dbReference type="AlphaFoldDB" id="A0A6I4SVR5"/>
<evidence type="ECO:0000313" key="1">
    <source>
        <dbReference type="EMBL" id="MXO59628.1"/>
    </source>
</evidence>
<dbReference type="EMBL" id="WTYM01000036">
    <property type="protein sequence ID" value="MXO59628.1"/>
    <property type="molecule type" value="Genomic_DNA"/>
</dbReference>
<dbReference type="Proteomes" id="UP000433652">
    <property type="component" value="Unassembled WGS sequence"/>
</dbReference>
<proteinExistence type="predicted"/>
<reference evidence="1 2" key="1">
    <citation type="submission" date="2019-12" db="EMBL/GenBank/DDBJ databases">
        <title>Genomic-based taxomic classification of the family Erythrobacteraceae.</title>
        <authorList>
            <person name="Xu L."/>
        </authorList>
    </citation>
    <scope>NUCLEOTIDE SEQUENCE [LARGE SCALE GENOMIC DNA]</scope>
    <source>
        <strain evidence="1 2">MCCC 1K01500</strain>
    </source>
</reference>
<protein>
    <submittedName>
        <fullName evidence="1">Septum formation initiator</fullName>
    </submittedName>
</protein>
<name>A0A6I4SVR5_9SPHN</name>
<comment type="caution">
    <text evidence="1">The sequence shown here is derived from an EMBL/GenBank/DDBJ whole genome shotgun (WGS) entry which is preliminary data.</text>
</comment>
<dbReference type="RefSeq" id="WP_159794207.1">
    <property type="nucleotide sequence ID" value="NZ_WTYM01000036.1"/>
</dbReference>